<dbReference type="InParanoid" id="A0A074YEG8"/>
<proteinExistence type="inferred from homology"/>
<dbReference type="PANTHER" id="PTHR10012:SF5">
    <property type="entry name" value="SERINE_THREONINE-PROTEIN PHOSPHATASE 2A ACTIVATOR 2"/>
    <property type="match status" value="1"/>
</dbReference>
<dbReference type="GO" id="GO:0007052">
    <property type="term" value="P:mitotic spindle organization"/>
    <property type="evidence" value="ECO:0007669"/>
    <property type="project" value="TreeGrafter"/>
</dbReference>
<dbReference type="OrthoDB" id="16120at2759"/>
<dbReference type="GeneID" id="25368285"/>
<keyword evidence="5 8" id="KW-0697">Rotamase</keyword>
<comment type="subcellular location">
    <subcellularLocation>
        <location evidence="2 8">Cytoplasm</location>
    </subcellularLocation>
</comment>
<dbReference type="GO" id="GO:0003755">
    <property type="term" value="F:peptidyl-prolyl cis-trans isomerase activity"/>
    <property type="evidence" value="ECO:0007669"/>
    <property type="project" value="UniProtKB-KW"/>
</dbReference>
<dbReference type="PANTHER" id="PTHR10012">
    <property type="entry name" value="SERINE/THREONINE-PROTEIN PHOSPHATASE 2A REGULATORY SUBUNIT B"/>
    <property type="match status" value="1"/>
</dbReference>
<gene>
    <name evidence="9" type="ORF">AUEXF2481DRAFT_47312</name>
</gene>
<dbReference type="OMA" id="SWIKINA"/>
<dbReference type="GO" id="GO:0005634">
    <property type="term" value="C:nucleus"/>
    <property type="evidence" value="ECO:0007669"/>
    <property type="project" value="TreeGrafter"/>
</dbReference>
<evidence type="ECO:0000256" key="2">
    <source>
        <dbReference type="ARBA" id="ARBA00004496"/>
    </source>
</evidence>
<keyword evidence="4 8" id="KW-0963">Cytoplasm</keyword>
<evidence type="ECO:0000313" key="10">
    <source>
        <dbReference type="Proteomes" id="UP000030641"/>
    </source>
</evidence>
<dbReference type="Pfam" id="PF03095">
    <property type="entry name" value="PTPA"/>
    <property type="match status" value="1"/>
</dbReference>
<evidence type="ECO:0000256" key="6">
    <source>
        <dbReference type="ARBA" id="ARBA00023235"/>
    </source>
</evidence>
<evidence type="ECO:0000256" key="7">
    <source>
        <dbReference type="ARBA" id="ARBA00025287"/>
    </source>
</evidence>
<accession>A0A074YEG8</accession>
<dbReference type="GO" id="GO:0005737">
    <property type="term" value="C:cytoplasm"/>
    <property type="evidence" value="ECO:0007669"/>
    <property type="project" value="UniProtKB-SubCell"/>
</dbReference>
<evidence type="ECO:0000256" key="5">
    <source>
        <dbReference type="ARBA" id="ARBA00023110"/>
    </source>
</evidence>
<dbReference type="AlphaFoldDB" id="A0A074YEG8"/>
<dbReference type="FunFam" id="1.20.120.1150:FF:000002">
    <property type="entry name" value="Serine/threonine-protein phosphatase 2A activator"/>
    <property type="match status" value="1"/>
</dbReference>
<dbReference type="RefSeq" id="XP_013342927.1">
    <property type="nucleotide sequence ID" value="XM_013487473.1"/>
</dbReference>
<dbReference type="GO" id="GO:0008160">
    <property type="term" value="F:protein tyrosine phosphatase activator activity"/>
    <property type="evidence" value="ECO:0007669"/>
    <property type="project" value="TreeGrafter"/>
</dbReference>
<dbReference type="InterPro" id="IPR037218">
    <property type="entry name" value="PTPA_sf"/>
</dbReference>
<dbReference type="InterPro" id="IPR043170">
    <property type="entry name" value="PTPA_C_lid"/>
</dbReference>
<dbReference type="CDD" id="cd04087">
    <property type="entry name" value="PTPA"/>
    <property type="match status" value="1"/>
</dbReference>
<comment type="similarity">
    <text evidence="3 8">Belongs to the PTPA-type PPIase family.</text>
</comment>
<evidence type="ECO:0000313" key="9">
    <source>
        <dbReference type="EMBL" id="KEQ94464.1"/>
    </source>
</evidence>
<dbReference type="PIRSF" id="PIRSF016325">
    <property type="entry name" value="Phstyr_phstse_ac"/>
    <property type="match status" value="1"/>
</dbReference>
<protein>
    <recommendedName>
        <fullName evidence="8">Serine/threonine-protein phosphatase 2A activator</fullName>
        <ecNumber evidence="8">5.2.1.8</ecNumber>
    </recommendedName>
    <alternativeName>
        <fullName evidence="8">Phosphotyrosyl phosphatase activator</fullName>
    </alternativeName>
</protein>
<dbReference type="EC" id="5.2.1.8" evidence="8"/>
<comment type="catalytic activity">
    <reaction evidence="1 8">
        <text>[protein]-peptidylproline (omega=180) = [protein]-peptidylproline (omega=0)</text>
        <dbReference type="Rhea" id="RHEA:16237"/>
        <dbReference type="Rhea" id="RHEA-COMP:10747"/>
        <dbReference type="Rhea" id="RHEA-COMP:10748"/>
        <dbReference type="ChEBI" id="CHEBI:83833"/>
        <dbReference type="ChEBI" id="CHEBI:83834"/>
        <dbReference type="EC" id="5.2.1.8"/>
    </reaction>
</comment>
<sequence>MPSPKKNGDRAGATRWTGADWSSCRGESSRVVEMIRISEMINSSANTAASWQTVAKAKEDITYQHPTRRILSKKDHHLFLASPTYNLLTAFVFGLSDSVRETTVTTVQKAERDPIVNTIVKILDEAERLVADCPAEDAGGSRFGNKAFVTYLDKVESLLRQWHDKLGVTETAAQDDVSTYIFHSFGNKTRIDYGSGHELNFLIWLLCLNRLDLLPQSTFPQLALVVFPRYLRVMRVVQSTYYLEPAGSHGVWGLDDYQFAPFLFGSAQLVHHPHIRPMSIHKPLILEECSKDYLYLDQVAYVNSVKNVDGLRWHSPMLDDISSAKNWEKVEAGMKKMFVAEVLGKLPVMQHFLFGGLVPAVDGMSTEEETDVAGEMEEPEGGQGQVAPEGGMKHVHDHSGKTWDDCCGIKVPSAIGAMQEMKKRQGGESLRRLPFD</sequence>
<dbReference type="GO" id="GO:0000159">
    <property type="term" value="C:protein phosphatase type 2A complex"/>
    <property type="evidence" value="ECO:0007669"/>
    <property type="project" value="TreeGrafter"/>
</dbReference>
<evidence type="ECO:0000256" key="8">
    <source>
        <dbReference type="RuleBase" id="RU361210"/>
    </source>
</evidence>
<comment type="function">
    <text evidence="7">PPIases accelerate the folding of proteins. It catalyzes the cis-trans isomerization of proline imidic peptide bonds in oligopeptides. Acts as a regulatory subunit for PP2A-like phosphatases modulating their activity or substrate specificity, probably by inducing a conformational change in the catalytic subunit, a direct target of the PPIase. Can reactivate inactive phosphatase PP2A-phosphatase methylesterase complexes (PP2Ai) in presence of ATP and Mg(2+) by dissociating the inactive form from the complex.</text>
</comment>
<name>A0A074YEG8_AURSE</name>
<dbReference type="HOGENOM" id="CLU_030733_0_0_1"/>
<dbReference type="EMBL" id="KL584762">
    <property type="protein sequence ID" value="KEQ94464.1"/>
    <property type="molecule type" value="Genomic_DNA"/>
</dbReference>
<organism evidence="9 10">
    <name type="scientific">Aureobasidium subglaciale (strain EXF-2481)</name>
    <name type="common">Aureobasidium pullulans var. subglaciale</name>
    <dbReference type="NCBI Taxonomy" id="1043005"/>
    <lineage>
        <taxon>Eukaryota</taxon>
        <taxon>Fungi</taxon>
        <taxon>Dikarya</taxon>
        <taxon>Ascomycota</taxon>
        <taxon>Pezizomycotina</taxon>
        <taxon>Dothideomycetes</taxon>
        <taxon>Dothideomycetidae</taxon>
        <taxon>Dothideales</taxon>
        <taxon>Saccotheciaceae</taxon>
        <taxon>Aureobasidium</taxon>
    </lineage>
</organism>
<dbReference type="Gene3D" id="1.20.120.1150">
    <property type="match status" value="1"/>
</dbReference>
<keyword evidence="6 8" id="KW-0413">Isomerase</keyword>
<dbReference type="InterPro" id="IPR004327">
    <property type="entry name" value="Phstyr_phstse_ac"/>
</dbReference>
<dbReference type="STRING" id="1043005.A0A074YEG8"/>
<dbReference type="SUPFAM" id="SSF140984">
    <property type="entry name" value="PTPA-like"/>
    <property type="match status" value="1"/>
</dbReference>
<evidence type="ECO:0000256" key="3">
    <source>
        <dbReference type="ARBA" id="ARBA00011019"/>
    </source>
</evidence>
<dbReference type="Proteomes" id="UP000030641">
    <property type="component" value="Unassembled WGS sequence"/>
</dbReference>
<keyword evidence="10" id="KW-1185">Reference proteome</keyword>
<evidence type="ECO:0000256" key="4">
    <source>
        <dbReference type="ARBA" id="ARBA00022490"/>
    </source>
</evidence>
<dbReference type="FunCoup" id="A0A074YEG8">
    <property type="interactions" value="540"/>
</dbReference>
<reference evidence="9 10" key="1">
    <citation type="journal article" date="2014" name="BMC Genomics">
        <title>Genome sequencing of four Aureobasidium pullulans varieties: biotechnological potential, stress tolerance, and description of new species.</title>
        <authorList>
            <person name="Gostin Ar C."/>
            <person name="Ohm R.A."/>
            <person name="Kogej T."/>
            <person name="Sonjak S."/>
            <person name="Turk M."/>
            <person name="Zajc J."/>
            <person name="Zalar P."/>
            <person name="Grube M."/>
            <person name="Sun H."/>
            <person name="Han J."/>
            <person name="Sharma A."/>
            <person name="Chiniquy J."/>
            <person name="Ngan C.Y."/>
            <person name="Lipzen A."/>
            <person name="Barry K."/>
            <person name="Grigoriev I.V."/>
            <person name="Gunde-Cimerman N."/>
        </authorList>
    </citation>
    <scope>NUCLEOTIDE SEQUENCE [LARGE SCALE GENOMIC DNA]</scope>
    <source>
        <strain evidence="9 10">EXF-2481</strain>
    </source>
</reference>
<evidence type="ECO:0000256" key="1">
    <source>
        <dbReference type="ARBA" id="ARBA00000971"/>
    </source>
</evidence>